<keyword evidence="11" id="KW-1185">Reference proteome</keyword>
<dbReference type="PANTHER" id="PTHR30607:SF2">
    <property type="entry name" value="POTASSIUM-TRANSPORTING ATPASE POTASSIUM-BINDING SUBUNIT"/>
    <property type="match status" value="1"/>
</dbReference>
<keyword evidence="2 9" id="KW-1003">Cell membrane</keyword>
<dbReference type="RefSeq" id="WP_398166128.1">
    <property type="nucleotide sequence ID" value="NZ_CP108188.1"/>
</dbReference>
<evidence type="ECO:0000256" key="5">
    <source>
        <dbReference type="ARBA" id="ARBA00022958"/>
    </source>
</evidence>
<feature type="transmembrane region" description="Helical" evidence="9">
    <location>
        <begin position="415"/>
        <end position="434"/>
    </location>
</feature>
<reference evidence="10 11" key="1">
    <citation type="submission" date="2022-10" db="EMBL/GenBank/DDBJ databases">
        <title>The complete genomes of actinobacterial strains from the NBC collection.</title>
        <authorList>
            <person name="Joergensen T.S."/>
            <person name="Alvarez Arevalo M."/>
            <person name="Sterndorff E.B."/>
            <person name="Faurdal D."/>
            <person name="Vuksanovic O."/>
            <person name="Mourched A.-S."/>
            <person name="Charusanti P."/>
            <person name="Shaw S."/>
            <person name="Blin K."/>
            <person name="Weber T."/>
        </authorList>
    </citation>
    <scope>NUCLEOTIDE SEQUENCE [LARGE SCALE GENOMIC DNA]</scope>
    <source>
        <strain evidence="10 11">NBC_00123</strain>
    </source>
</reference>
<comment type="caution">
    <text evidence="9">Lacks conserved residue(s) required for the propagation of feature annotation.</text>
</comment>
<feature type="transmembrane region" description="Helical" evidence="9">
    <location>
        <begin position="137"/>
        <end position="155"/>
    </location>
</feature>
<feature type="transmembrane region" description="Helical" evidence="9">
    <location>
        <begin position="176"/>
        <end position="198"/>
    </location>
</feature>
<dbReference type="Proteomes" id="UP001622594">
    <property type="component" value="Chromosome"/>
</dbReference>
<proteinExistence type="inferred from homology"/>
<keyword evidence="8 9" id="KW-0472">Membrane</keyword>
<dbReference type="NCBIfam" id="TIGR00680">
    <property type="entry name" value="kdpA"/>
    <property type="match status" value="1"/>
</dbReference>
<evidence type="ECO:0000256" key="1">
    <source>
        <dbReference type="ARBA" id="ARBA00022448"/>
    </source>
</evidence>
<comment type="similarity">
    <text evidence="9">Belongs to the KdpA family.</text>
</comment>
<evidence type="ECO:0000313" key="10">
    <source>
        <dbReference type="EMBL" id="WTR74494.1"/>
    </source>
</evidence>
<keyword evidence="1 9" id="KW-0813">Transport</keyword>
<dbReference type="PIRSF" id="PIRSF001294">
    <property type="entry name" value="K_ATPaseA"/>
    <property type="match status" value="1"/>
</dbReference>
<evidence type="ECO:0000256" key="2">
    <source>
        <dbReference type="ARBA" id="ARBA00022475"/>
    </source>
</evidence>
<evidence type="ECO:0000256" key="9">
    <source>
        <dbReference type="HAMAP-Rule" id="MF_00275"/>
    </source>
</evidence>
<evidence type="ECO:0000256" key="8">
    <source>
        <dbReference type="ARBA" id="ARBA00023136"/>
    </source>
</evidence>
<sequence>MSPVLAGVLQLLALIVALGLSYRPLGDYMAKVYSSEKHYKPEKWIYKAIGANANTEMRWPAYLRGVLAFSAVSVLFLYLLQRVQGSLPGSLGFVSIDPDQAFNTAASFVANTNWQSYYGEQAMGHVVQTGGLAVQNFVSAAVGMAVAVALVRGFARSRTGELGNFWSDLVRGTVRILLPISVIGALVLVACGAIQNFAGIHEVGQFMGGSQQWNGGAVASQEVIKELGTNGGGYFNANSAHPLENPNGLSNLFEIYLILVIPFALTRTFGRMVGSLKQGYAILGTMATIWLVFTGLMLWTEFAGKGPAFELAGGAMEGKETRFGISASAIFSVATTLTSTGAVNSFHSSNTGFGGGINLLGMQLGEIAPGGVGSGLYGMLIMAIIAVFLAGLMVGRTPEYLGKKIGTREIKFAACYILVTPALVLGFTAVAMALDTPSHSMTNSGAHGFSEILYAYTSGANNNGSAFAGLNADTQWFNSTIGIAMLLGRFLPMVFVLALAGSLAEQKPVPETAGTLRTEKPLFTGLLVGTIMIITGLTYFPALALGPLAEGLAA</sequence>
<feature type="transmembrane region" description="Helical" evidence="9">
    <location>
        <begin position="376"/>
        <end position="394"/>
    </location>
</feature>
<dbReference type="EMBL" id="CP108188">
    <property type="protein sequence ID" value="WTR74494.1"/>
    <property type="molecule type" value="Genomic_DNA"/>
</dbReference>
<keyword evidence="4 9" id="KW-0812">Transmembrane</keyword>
<evidence type="ECO:0000256" key="6">
    <source>
        <dbReference type="ARBA" id="ARBA00022989"/>
    </source>
</evidence>
<keyword evidence="3 9" id="KW-0633">Potassium transport</keyword>
<dbReference type="HAMAP" id="MF_00275">
    <property type="entry name" value="KdpA"/>
    <property type="match status" value="1"/>
</dbReference>
<dbReference type="InterPro" id="IPR004623">
    <property type="entry name" value="KdpA"/>
</dbReference>
<name>A0ABZ1LN09_9ACTN</name>
<comment type="subcellular location">
    <subcellularLocation>
        <location evidence="9">Cell membrane</location>
        <topology evidence="9">Multi-pass membrane protein</topology>
    </subcellularLocation>
</comment>
<evidence type="ECO:0000313" key="11">
    <source>
        <dbReference type="Proteomes" id="UP001622594"/>
    </source>
</evidence>
<keyword evidence="5 9" id="KW-0630">Potassium</keyword>
<keyword evidence="7 9" id="KW-0406">Ion transport</keyword>
<feature type="transmembrane region" description="Helical" evidence="9">
    <location>
        <begin position="249"/>
        <end position="268"/>
    </location>
</feature>
<dbReference type="Pfam" id="PF03814">
    <property type="entry name" value="KdpA"/>
    <property type="match status" value="1"/>
</dbReference>
<dbReference type="PANTHER" id="PTHR30607">
    <property type="entry name" value="POTASSIUM-TRANSPORTING ATPASE A CHAIN"/>
    <property type="match status" value="1"/>
</dbReference>
<comment type="function">
    <text evidence="9">Part of the high-affinity ATP-driven potassium transport (or Kdp) system, which catalyzes the hydrolysis of ATP coupled with the electrogenic transport of potassium into the cytoplasm. This subunit binds the extracellular potassium ions and delivers the ions to the membrane domain of KdpB through an intramembrane tunnel.</text>
</comment>
<protein>
    <recommendedName>
        <fullName evidence="9">Potassium-transporting ATPase potassium-binding subunit</fullName>
    </recommendedName>
    <alternativeName>
        <fullName evidence="9">ATP phosphohydrolase [potassium-transporting] A chain</fullName>
    </alternativeName>
    <alternativeName>
        <fullName evidence="9">Potassium-binding and translocating subunit A</fullName>
    </alternativeName>
    <alternativeName>
        <fullName evidence="9">Potassium-translocating ATPase A chain</fullName>
    </alternativeName>
</protein>
<organism evidence="10 11">
    <name type="scientific">Streptomyces zaomyceticus</name>
    <dbReference type="NCBI Taxonomy" id="68286"/>
    <lineage>
        <taxon>Bacteria</taxon>
        <taxon>Bacillati</taxon>
        <taxon>Actinomycetota</taxon>
        <taxon>Actinomycetes</taxon>
        <taxon>Kitasatosporales</taxon>
        <taxon>Streptomycetaceae</taxon>
        <taxon>Streptomyces</taxon>
    </lineage>
</organism>
<evidence type="ECO:0000256" key="7">
    <source>
        <dbReference type="ARBA" id="ARBA00023065"/>
    </source>
</evidence>
<gene>
    <name evidence="9 10" type="primary">kdpA</name>
    <name evidence="10" type="ORF">OG814_37020</name>
</gene>
<evidence type="ECO:0000256" key="3">
    <source>
        <dbReference type="ARBA" id="ARBA00022538"/>
    </source>
</evidence>
<comment type="subunit">
    <text evidence="9">The system is composed of three essential subunits: KdpA, KdpB and KdpC.</text>
</comment>
<accession>A0ABZ1LN09</accession>
<feature type="transmembrane region" description="Helical" evidence="9">
    <location>
        <begin position="522"/>
        <end position="542"/>
    </location>
</feature>
<feature type="transmembrane region" description="Helical" evidence="9">
    <location>
        <begin position="280"/>
        <end position="299"/>
    </location>
</feature>
<evidence type="ECO:0000256" key="4">
    <source>
        <dbReference type="ARBA" id="ARBA00022692"/>
    </source>
</evidence>
<feature type="transmembrane region" description="Helical" evidence="9">
    <location>
        <begin position="481"/>
        <end position="501"/>
    </location>
</feature>
<keyword evidence="6 9" id="KW-1133">Transmembrane helix</keyword>
<feature type="transmembrane region" description="Helical" evidence="9">
    <location>
        <begin position="61"/>
        <end position="80"/>
    </location>
</feature>